<accession>A0A0M3I9I0</accession>
<sequence>MLEEDGNLALNDRRLDILVHDQRKAALWMKHHRLIASSPRCSVCSMLLKWVIQRNCADYFAWKCINIECEQFKMLHFIRSNSIFDDMRLSLGSYIEAMRLWSAGIVIRRAAKRSGIPNASLTSAYRRFRDVCVNYIERNSLQLGGVKSDCQAHIIQIITKFHIKQSWEAFKFHVLIIVDLNSKPQVFHLEAIEDLSPESIMLVIRKIVMRGTRISCGQSVPIQALIEHNAQTHRALMLESDGIASDEFHFCGAEFTNIGKVNAMKSLLWKLRCGLLASYRLCGLASCEGAAAEYLWTYRFSDNPFANLCQHITKYCSF</sequence>
<evidence type="ECO:0000313" key="1">
    <source>
        <dbReference type="Proteomes" id="UP000036681"/>
    </source>
</evidence>
<name>A0A0M3I9I0_ASCLU</name>
<organism evidence="1 2">
    <name type="scientific">Ascaris lumbricoides</name>
    <name type="common">Giant roundworm</name>
    <dbReference type="NCBI Taxonomy" id="6252"/>
    <lineage>
        <taxon>Eukaryota</taxon>
        <taxon>Metazoa</taxon>
        <taxon>Ecdysozoa</taxon>
        <taxon>Nematoda</taxon>
        <taxon>Chromadorea</taxon>
        <taxon>Rhabditida</taxon>
        <taxon>Spirurina</taxon>
        <taxon>Ascaridomorpha</taxon>
        <taxon>Ascaridoidea</taxon>
        <taxon>Ascarididae</taxon>
        <taxon>Ascaris</taxon>
    </lineage>
</organism>
<keyword evidence="1" id="KW-1185">Reference proteome</keyword>
<dbReference type="Proteomes" id="UP000036681">
    <property type="component" value="Unplaced"/>
</dbReference>
<protein>
    <submittedName>
        <fullName evidence="2">HTH CENPB-type domain-containing protein</fullName>
    </submittedName>
</protein>
<proteinExistence type="predicted"/>
<evidence type="ECO:0000313" key="2">
    <source>
        <dbReference type="WBParaSite" id="ALUE_0001411901-mRNA-1"/>
    </source>
</evidence>
<dbReference type="AlphaFoldDB" id="A0A0M3I9I0"/>
<reference evidence="2" key="1">
    <citation type="submission" date="2017-02" db="UniProtKB">
        <authorList>
            <consortium name="WormBaseParasite"/>
        </authorList>
    </citation>
    <scope>IDENTIFICATION</scope>
</reference>
<dbReference type="WBParaSite" id="ALUE_0001411901-mRNA-1">
    <property type="protein sequence ID" value="ALUE_0001411901-mRNA-1"/>
    <property type="gene ID" value="ALUE_0001411901"/>
</dbReference>